<sequence length="149" mass="16847">MSTLVERMTWFYKQVLVGDVGMTITKLATYANIYAAELGEDVGVPRLLSVVEDEQILRIIGLQLLYTDCKNKTISFVAQASERILHDKWLKHIIHSLKEFHAHQIVWGEVKADNVLIDMHEGAYLIHFGGGYTNGLVDKDLMNTQEGDS</sequence>
<dbReference type="EMBL" id="ML986618">
    <property type="protein sequence ID" value="KAF2264142.1"/>
    <property type="molecule type" value="Genomic_DNA"/>
</dbReference>
<reference evidence="2" key="1">
    <citation type="journal article" date="2020" name="Stud. Mycol.">
        <title>101 Dothideomycetes genomes: A test case for predicting lifestyles and emergence of pathogens.</title>
        <authorList>
            <person name="Haridas S."/>
            <person name="Albert R."/>
            <person name="Binder M."/>
            <person name="Bloem J."/>
            <person name="LaButti K."/>
            <person name="Salamov A."/>
            <person name="Andreopoulos B."/>
            <person name="Baker S."/>
            <person name="Barry K."/>
            <person name="Bills G."/>
            <person name="Bluhm B."/>
            <person name="Cannon C."/>
            <person name="Castanera R."/>
            <person name="Culley D."/>
            <person name="Daum C."/>
            <person name="Ezra D."/>
            <person name="Gonzalez J."/>
            <person name="Henrissat B."/>
            <person name="Kuo A."/>
            <person name="Liang C."/>
            <person name="Lipzen A."/>
            <person name="Lutzoni F."/>
            <person name="Magnuson J."/>
            <person name="Mondo S."/>
            <person name="Nolan M."/>
            <person name="Ohm R."/>
            <person name="Pangilinan J."/>
            <person name="Park H.-J."/>
            <person name="Ramirez L."/>
            <person name="Alfaro M."/>
            <person name="Sun H."/>
            <person name="Tritt A."/>
            <person name="Yoshinaga Y."/>
            <person name="Zwiers L.-H."/>
            <person name="Turgeon B."/>
            <person name="Goodwin S."/>
            <person name="Spatafora J."/>
            <person name="Crous P."/>
            <person name="Grigoriev I."/>
        </authorList>
    </citation>
    <scope>NUCLEOTIDE SEQUENCE [LARGE SCALE GENOMIC DNA]</scope>
    <source>
        <strain evidence="2">CBS 304.66</strain>
    </source>
</reference>
<gene>
    <name evidence="1" type="ORF">CC78DRAFT_580648</name>
</gene>
<name>A0A9P4K7Q1_9PLEO</name>
<organism evidence="1 2">
    <name type="scientific">Lojkania enalia</name>
    <dbReference type="NCBI Taxonomy" id="147567"/>
    <lineage>
        <taxon>Eukaryota</taxon>
        <taxon>Fungi</taxon>
        <taxon>Dikarya</taxon>
        <taxon>Ascomycota</taxon>
        <taxon>Pezizomycotina</taxon>
        <taxon>Dothideomycetes</taxon>
        <taxon>Pleosporomycetidae</taxon>
        <taxon>Pleosporales</taxon>
        <taxon>Pleosporales incertae sedis</taxon>
        <taxon>Lojkania</taxon>
    </lineage>
</organism>
<protein>
    <recommendedName>
        <fullName evidence="3">Protein kinase domain-containing protein</fullName>
    </recommendedName>
</protein>
<dbReference type="SUPFAM" id="SSF56112">
    <property type="entry name" value="Protein kinase-like (PK-like)"/>
    <property type="match status" value="1"/>
</dbReference>
<evidence type="ECO:0008006" key="3">
    <source>
        <dbReference type="Google" id="ProtNLM"/>
    </source>
</evidence>
<keyword evidence="2" id="KW-1185">Reference proteome</keyword>
<dbReference type="OrthoDB" id="4062651at2759"/>
<accession>A0A9P4K7Q1</accession>
<dbReference type="InterPro" id="IPR011009">
    <property type="entry name" value="Kinase-like_dom_sf"/>
</dbReference>
<evidence type="ECO:0000313" key="2">
    <source>
        <dbReference type="Proteomes" id="UP000800093"/>
    </source>
</evidence>
<dbReference type="Proteomes" id="UP000800093">
    <property type="component" value="Unassembled WGS sequence"/>
</dbReference>
<comment type="caution">
    <text evidence="1">The sequence shown here is derived from an EMBL/GenBank/DDBJ whole genome shotgun (WGS) entry which is preliminary data.</text>
</comment>
<proteinExistence type="predicted"/>
<dbReference type="Gene3D" id="1.10.510.10">
    <property type="entry name" value="Transferase(Phosphotransferase) domain 1"/>
    <property type="match status" value="1"/>
</dbReference>
<dbReference type="AlphaFoldDB" id="A0A9P4K7Q1"/>
<evidence type="ECO:0000313" key="1">
    <source>
        <dbReference type="EMBL" id="KAF2264142.1"/>
    </source>
</evidence>